<organism evidence="2 3">
    <name type="scientific">Mycobacterium phage Donny</name>
    <dbReference type="NCBI Taxonomy" id="2530126"/>
    <lineage>
        <taxon>Viruses</taxon>
        <taxon>Duplodnaviria</taxon>
        <taxon>Heunggongvirae</taxon>
        <taxon>Uroviricota</taxon>
        <taxon>Caudoviricetes</taxon>
        <taxon>Bclasvirinae</taxon>
        <taxon>Acadianvirus</taxon>
        <taxon>Acadianvirus acadian</taxon>
    </lineage>
</organism>
<dbReference type="Proteomes" id="UP000291464">
    <property type="component" value="Segment"/>
</dbReference>
<evidence type="ECO:0000313" key="2">
    <source>
        <dbReference type="EMBL" id="QBI96432.1"/>
    </source>
</evidence>
<accession>A0A481VRL5</accession>
<name>A0A481VRL5_9CAUD</name>
<protein>
    <submittedName>
        <fullName evidence="2">Uncharacterized protein</fullName>
    </submittedName>
</protein>
<evidence type="ECO:0000256" key="1">
    <source>
        <dbReference type="SAM" id="MobiDB-lite"/>
    </source>
</evidence>
<reference evidence="2 3" key="1">
    <citation type="submission" date="2019-02" db="EMBL/GenBank/DDBJ databases">
        <authorList>
            <person name="Segura-Totten M."/>
            <person name="Shanks R.A."/>
            <person name="Colston L.E."/>
            <person name="Shook K.D."/>
            <person name="Corbett J.M."/>
            <person name="Lewis V.R."/>
            <person name="Arthur A.C.D."/>
            <person name="Roscher J.E."/>
            <person name="Garlena R.A."/>
            <person name="Russell D.A."/>
            <person name="Pope W.H."/>
            <person name="Jacobs-Sera D."/>
            <person name="Hatfull G.F."/>
        </authorList>
    </citation>
    <scope>NUCLEOTIDE SEQUENCE [LARGE SCALE GENOMIC DNA]</scope>
</reference>
<evidence type="ECO:0000313" key="3">
    <source>
        <dbReference type="Proteomes" id="UP000291464"/>
    </source>
</evidence>
<dbReference type="EMBL" id="MK524490">
    <property type="protein sequence ID" value="QBI96432.1"/>
    <property type="molecule type" value="Genomic_DNA"/>
</dbReference>
<sequence>MMELREQIAAMCESDSVKLRDIGVIAAALDAIDDRRGAGEVIDYIAAAKLVIKSQTEAGLATFRLMDLQAFIAEIKQRVDPSTQALMDAVSEAVPARPVWEGGTEGTHTEACDGEPHPGQACPVDYP</sequence>
<feature type="compositionally biased region" description="Basic and acidic residues" evidence="1">
    <location>
        <begin position="107"/>
        <end position="116"/>
    </location>
</feature>
<proteinExistence type="predicted"/>
<feature type="region of interest" description="Disordered" evidence="1">
    <location>
        <begin position="97"/>
        <end position="127"/>
    </location>
</feature>
<gene>
    <name evidence="2" type="primary">74</name>
    <name evidence="2" type="ORF">SEA_DONNY_74</name>
</gene>